<dbReference type="Proteomes" id="UP000004931">
    <property type="component" value="Unassembled WGS sequence"/>
</dbReference>
<reference evidence="1 2" key="1">
    <citation type="journal article" date="2010" name="J. Bacteriol.">
        <title>Genome sequence of the oligotrophic marine Gammaproteobacterium HTCC2143, isolated from the Oregon Coast.</title>
        <authorList>
            <person name="Oh H.M."/>
            <person name="Kang I."/>
            <person name="Ferriera S."/>
            <person name="Giovannoni S.J."/>
            <person name="Cho J.C."/>
        </authorList>
    </citation>
    <scope>NUCLEOTIDE SEQUENCE [LARGE SCALE GENOMIC DNA]</scope>
    <source>
        <strain evidence="1 2">HTCC2143</strain>
    </source>
</reference>
<dbReference type="EMBL" id="AAVT01000001">
    <property type="protein sequence ID" value="EAW32439.1"/>
    <property type="molecule type" value="Genomic_DNA"/>
</dbReference>
<comment type="caution">
    <text evidence="1">The sequence shown here is derived from an EMBL/GenBank/DDBJ whole genome shotgun (WGS) entry which is preliminary data.</text>
</comment>
<name>A0Y8I5_9GAMM</name>
<proteinExistence type="predicted"/>
<evidence type="ECO:0000313" key="1">
    <source>
        <dbReference type="EMBL" id="EAW32439.1"/>
    </source>
</evidence>
<sequence length="41" mass="4690">MIRGYKLVQVIIEAELRVADNHQASMFGLIFPSCARAWPKE</sequence>
<accession>A0Y8I5</accession>
<protein>
    <submittedName>
        <fullName evidence="1">Uncharacterized protein</fullName>
    </submittedName>
</protein>
<evidence type="ECO:0000313" key="2">
    <source>
        <dbReference type="Proteomes" id="UP000004931"/>
    </source>
</evidence>
<keyword evidence="2" id="KW-1185">Reference proteome</keyword>
<organism evidence="1 2">
    <name type="scientific">marine gamma proteobacterium HTCC2143</name>
    <dbReference type="NCBI Taxonomy" id="247633"/>
    <lineage>
        <taxon>Bacteria</taxon>
        <taxon>Pseudomonadati</taxon>
        <taxon>Pseudomonadota</taxon>
        <taxon>Gammaproteobacteria</taxon>
        <taxon>Cellvibrionales</taxon>
        <taxon>Spongiibacteraceae</taxon>
        <taxon>BD1-7 clade</taxon>
    </lineage>
</organism>
<dbReference type="STRING" id="247633.GP2143_14326"/>
<gene>
    <name evidence="1" type="ORF">GP2143_14326</name>
</gene>
<dbReference type="AlphaFoldDB" id="A0Y8I5"/>